<accession>A0A250IRH2</accession>
<evidence type="ECO:0000313" key="2">
    <source>
        <dbReference type="EMBL" id="ATB34339.1"/>
    </source>
</evidence>
<dbReference type="InterPro" id="IPR052918">
    <property type="entry name" value="Motility_Chemotaxis_Reg"/>
</dbReference>
<dbReference type="Proteomes" id="UP000217289">
    <property type="component" value="Chromosome"/>
</dbReference>
<keyword evidence="3" id="KW-1185">Reference proteome</keyword>
<dbReference type="RefSeq" id="WP_179956359.1">
    <property type="nucleotide sequence ID" value="NZ_CP022163.1"/>
</dbReference>
<keyword evidence="1" id="KW-0732">Signal</keyword>
<dbReference type="InterPro" id="IPR011047">
    <property type="entry name" value="Quinoprotein_ADH-like_sf"/>
</dbReference>
<dbReference type="KEGG" id="mbd:MEBOL_007840"/>
<protein>
    <recommendedName>
        <fullName evidence="4">Lipoprotein</fullName>
    </recommendedName>
</protein>
<gene>
    <name evidence="2" type="ORF">MEBOL_007840</name>
</gene>
<reference evidence="2 3" key="1">
    <citation type="submission" date="2017-06" db="EMBL/GenBank/DDBJ databases">
        <authorList>
            <person name="Kim H.J."/>
            <person name="Triplett B.A."/>
        </authorList>
    </citation>
    <scope>NUCLEOTIDE SEQUENCE [LARGE SCALE GENOMIC DNA]</scope>
    <source>
        <strain evidence="2 3">DSM 14713</strain>
    </source>
</reference>
<dbReference type="SUPFAM" id="SSF50998">
    <property type="entry name" value="Quinoprotein alcohol dehydrogenase-like"/>
    <property type="match status" value="1"/>
</dbReference>
<feature type="chain" id="PRO_5013213446" description="Lipoprotein" evidence="1">
    <location>
        <begin position="25"/>
        <end position="461"/>
    </location>
</feature>
<dbReference type="InterPro" id="IPR015943">
    <property type="entry name" value="WD40/YVTN_repeat-like_dom_sf"/>
</dbReference>
<dbReference type="PANTHER" id="PTHR35580:SF1">
    <property type="entry name" value="PHYTASE-LIKE DOMAIN-CONTAINING PROTEIN"/>
    <property type="match status" value="1"/>
</dbReference>
<dbReference type="AlphaFoldDB" id="A0A250IRH2"/>
<dbReference type="Gene3D" id="2.130.10.10">
    <property type="entry name" value="YVTN repeat-like/Quinoprotein amine dehydrogenase"/>
    <property type="match status" value="1"/>
</dbReference>
<dbReference type="PANTHER" id="PTHR35580">
    <property type="entry name" value="CELL SURFACE GLYCOPROTEIN (S-LAYER PROTEIN)-LIKE PROTEIN"/>
    <property type="match status" value="1"/>
</dbReference>
<feature type="signal peptide" evidence="1">
    <location>
        <begin position="1"/>
        <end position="24"/>
    </location>
</feature>
<evidence type="ECO:0000313" key="3">
    <source>
        <dbReference type="Proteomes" id="UP000217289"/>
    </source>
</evidence>
<evidence type="ECO:0008006" key="4">
    <source>
        <dbReference type="Google" id="ProtNLM"/>
    </source>
</evidence>
<proteinExistence type="predicted"/>
<organism evidence="2 3">
    <name type="scientific">Melittangium boletus DSM 14713</name>
    <dbReference type="NCBI Taxonomy" id="1294270"/>
    <lineage>
        <taxon>Bacteria</taxon>
        <taxon>Pseudomonadati</taxon>
        <taxon>Myxococcota</taxon>
        <taxon>Myxococcia</taxon>
        <taxon>Myxococcales</taxon>
        <taxon>Cystobacterineae</taxon>
        <taxon>Archangiaceae</taxon>
        <taxon>Melittangium</taxon>
    </lineage>
</organism>
<dbReference type="EMBL" id="CP022163">
    <property type="protein sequence ID" value="ATB34339.1"/>
    <property type="molecule type" value="Genomic_DNA"/>
</dbReference>
<evidence type="ECO:0000256" key="1">
    <source>
        <dbReference type="SAM" id="SignalP"/>
    </source>
</evidence>
<name>A0A250IRH2_9BACT</name>
<sequence length="461" mass="47714">MRASSLRMTRGLALALLSLHCAHGGTPRLWLPSATQESQVLGLTSEARDFFVIGAFSGALDWEGQTPVSRGAEDVFVARLEPSGTVRWLRHLGGAGQDTGDAVTLSTEDSLIAVGMFSGPADFGEVSLQGQGDSDCFVSKLSREDGRVLWARAFGGQGGVMSCRSVASDASGDLFVTGRFTGTVTPGTHPLQSAGMNDLFLLKLSGRDGALQWARHFGGAGEDIGRDVAVAPSGTVLLTGLFSQGVAPEPGAIDFGTGKLMSQGDADAFLAAFSPDDGHALWSRAFGGPSYDQSKSVVVAEDGGIYLTGLFQREDVAPGAEGLFFTAGGFEGFLAGFSPLGVERWRHRWPAMVSGHSLALSPGGQLVLAGHFEGSLDLGPGVKVESLGRSDAVVAGFSTTGQAVWARRFGGTGNDYGYAVAASEENVGVGGVLSRPLAEGPLVSTSFIARLRAAALDTHGE</sequence>